<dbReference type="GO" id="GO:0031505">
    <property type="term" value="P:fungal-type cell wall organization"/>
    <property type="evidence" value="ECO:0007669"/>
    <property type="project" value="TreeGrafter"/>
</dbReference>
<comment type="similarity">
    <text evidence="2">In the C-terminal section; belongs to the trehalose phosphatase family.</text>
</comment>
<dbReference type="AlphaFoldDB" id="A0A8H6C7H6"/>
<dbReference type="EC" id="3.1.3.12" evidence="3"/>
<evidence type="ECO:0000313" key="5">
    <source>
        <dbReference type="EMBL" id="KAF6218400.1"/>
    </source>
</evidence>
<evidence type="ECO:0000256" key="3">
    <source>
        <dbReference type="RuleBase" id="RU361117"/>
    </source>
</evidence>
<evidence type="ECO:0000256" key="1">
    <source>
        <dbReference type="ARBA" id="ARBA00005409"/>
    </source>
</evidence>
<dbReference type="NCBIfam" id="TIGR00685">
    <property type="entry name" value="T6PP"/>
    <property type="match status" value="1"/>
</dbReference>
<organism evidence="5 6">
    <name type="scientific">Letharia lupina</name>
    <dbReference type="NCBI Taxonomy" id="560253"/>
    <lineage>
        <taxon>Eukaryota</taxon>
        <taxon>Fungi</taxon>
        <taxon>Dikarya</taxon>
        <taxon>Ascomycota</taxon>
        <taxon>Pezizomycotina</taxon>
        <taxon>Lecanoromycetes</taxon>
        <taxon>OSLEUM clade</taxon>
        <taxon>Lecanoromycetidae</taxon>
        <taxon>Lecanorales</taxon>
        <taxon>Lecanorineae</taxon>
        <taxon>Parmeliaceae</taxon>
        <taxon>Letharia</taxon>
    </lineage>
</organism>
<comment type="similarity">
    <text evidence="1">In the N-terminal section; belongs to the glycosyltransferase 20 family.</text>
</comment>
<dbReference type="GO" id="GO:0034605">
    <property type="term" value="P:cellular response to heat"/>
    <property type="evidence" value="ECO:0007669"/>
    <property type="project" value="TreeGrafter"/>
</dbReference>
<dbReference type="InterPro" id="IPR036412">
    <property type="entry name" value="HAD-like_sf"/>
</dbReference>
<dbReference type="RefSeq" id="XP_037147835.1">
    <property type="nucleotide sequence ID" value="XM_037296654.1"/>
</dbReference>
<comment type="function">
    <text evidence="3">Removes the phosphate from trehalose 6-phosphate to produce free trehalose.</text>
</comment>
<dbReference type="Pfam" id="PF02358">
    <property type="entry name" value="Trehalose_PPase"/>
    <property type="match status" value="1"/>
</dbReference>
<dbReference type="GO" id="GO:0003825">
    <property type="term" value="F:alpha,alpha-trehalose-phosphate synthase (UDP-forming) activity"/>
    <property type="evidence" value="ECO:0007669"/>
    <property type="project" value="TreeGrafter"/>
</dbReference>
<comment type="cofactor">
    <cofactor evidence="3">
        <name>a divalent metal cation</name>
        <dbReference type="ChEBI" id="CHEBI:60240"/>
    </cofactor>
</comment>
<dbReference type="Proteomes" id="UP000593566">
    <property type="component" value="Unassembled WGS sequence"/>
</dbReference>
<comment type="catalytic activity">
    <reaction evidence="3">
        <text>alpha,alpha-trehalose 6-phosphate + H2O = alpha,alpha-trehalose + phosphate</text>
        <dbReference type="Rhea" id="RHEA:23420"/>
        <dbReference type="ChEBI" id="CHEBI:15377"/>
        <dbReference type="ChEBI" id="CHEBI:16551"/>
        <dbReference type="ChEBI" id="CHEBI:43474"/>
        <dbReference type="ChEBI" id="CHEBI:58429"/>
        <dbReference type="EC" id="3.1.3.12"/>
    </reaction>
</comment>
<gene>
    <name evidence="5" type="ORF">HO133_005747</name>
</gene>
<evidence type="ECO:0000313" key="6">
    <source>
        <dbReference type="Proteomes" id="UP000593566"/>
    </source>
</evidence>
<sequence length="337" mass="37194">MVAQRLEEADILATYPSAKQRLLLFDYDGTLTPIVENPAAAILSENALRSIQTLATDPRNAVWIISGRDQSFLEQLFGRLIGVGLVAEHGSFLRSPGSDGWENLTAKVDMSWQEEVTKVFQRYTDLTPGSRIEKKRAAVVWHFRQASQDYATLQAAECKQDLESTIGTISPLEFINGKCVLEARLKSVNKGQIAQRLVDEIRAASGKPPDFVLCFGDDVTDEDMFCALRDSGLSKDTVYSVTIGESQKLTDADWILSDPTEVIATIRMLNESDGYIGGGGTGQNGNSKRDSKLQERMVVSRESMIFYGGGEQIMRRAPNGPHSFDDDPLQKDPLVPL</sequence>
<dbReference type="CDD" id="cd01627">
    <property type="entry name" value="HAD_TPP"/>
    <property type="match status" value="1"/>
</dbReference>
<name>A0A8H6C7H6_9LECA</name>
<dbReference type="PANTHER" id="PTHR10788:SF123">
    <property type="entry name" value="TREHALOSE-PHOSPHATASE"/>
    <property type="match status" value="1"/>
</dbReference>
<reference evidence="5 6" key="1">
    <citation type="journal article" date="2020" name="Genomics">
        <title>Complete, high-quality genomes from long-read metagenomic sequencing of two wolf lichen thalli reveals enigmatic genome architecture.</title>
        <authorList>
            <person name="McKenzie S.K."/>
            <person name="Walston R.F."/>
            <person name="Allen J.L."/>
        </authorList>
    </citation>
    <scope>NUCLEOTIDE SEQUENCE [LARGE SCALE GENOMIC DNA]</scope>
    <source>
        <strain evidence="5">WasteWater1</strain>
    </source>
</reference>
<dbReference type="UniPathway" id="UPA00299"/>
<dbReference type="InterPro" id="IPR001830">
    <property type="entry name" value="Glyco_trans_20"/>
</dbReference>
<proteinExistence type="inferred from homology"/>
<dbReference type="GO" id="GO:0005946">
    <property type="term" value="C:alpha,alpha-trehalose-phosphate synthase complex (UDP-forming)"/>
    <property type="evidence" value="ECO:0007669"/>
    <property type="project" value="TreeGrafter"/>
</dbReference>
<evidence type="ECO:0000256" key="2">
    <source>
        <dbReference type="ARBA" id="ARBA00006330"/>
    </source>
</evidence>
<comment type="pathway">
    <text evidence="3">Glycan biosynthesis; trehalose biosynthesis.</text>
</comment>
<dbReference type="GO" id="GO:0005829">
    <property type="term" value="C:cytosol"/>
    <property type="evidence" value="ECO:0007669"/>
    <property type="project" value="TreeGrafter"/>
</dbReference>
<dbReference type="InterPro" id="IPR003337">
    <property type="entry name" value="Trehalose_PPase"/>
</dbReference>
<dbReference type="InterPro" id="IPR023214">
    <property type="entry name" value="HAD_sf"/>
</dbReference>
<comment type="caution">
    <text evidence="5">The sequence shown here is derived from an EMBL/GenBank/DDBJ whole genome shotgun (WGS) entry which is preliminary data.</text>
</comment>
<dbReference type="Gene3D" id="3.40.50.1000">
    <property type="entry name" value="HAD superfamily/HAD-like"/>
    <property type="match status" value="1"/>
</dbReference>
<keyword evidence="3" id="KW-0378">Hydrolase</keyword>
<dbReference type="InterPro" id="IPR006379">
    <property type="entry name" value="HAD-SF_hydro_IIB"/>
</dbReference>
<dbReference type="GO" id="GO:0004805">
    <property type="term" value="F:trehalose-phosphatase activity"/>
    <property type="evidence" value="ECO:0007669"/>
    <property type="project" value="UniProtKB-EC"/>
</dbReference>
<dbReference type="NCBIfam" id="TIGR01484">
    <property type="entry name" value="HAD-SF-IIB"/>
    <property type="match status" value="1"/>
</dbReference>
<keyword evidence="6" id="KW-1185">Reference proteome</keyword>
<evidence type="ECO:0000256" key="4">
    <source>
        <dbReference type="SAM" id="MobiDB-lite"/>
    </source>
</evidence>
<dbReference type="GeneID" id="59334152"/>
<feature type="region of interest" description="Disordered" evidence="4">
    <location>
        <begin position="316"/>
        <end position="337"/>
    </location>
</feature>
<dbReference type="GO" id="GO:0005992">
    <property type="term" value="P:trehalose biosynthetic process"/>
    <property type="evidence" value="ECO:0007669"/>
    <property type="project" value="UniProtKB-UniPathway"/>
</dbReference>
<protein>
    <recommendedName>
        <fullName evidence="3">Trehalose 6-phosphate phosphatase</fullName>
        <ecNumber evidence="3">3.1.3.12</ecNumber>
    </recommendedName>
</protein>
<dbReference type="Gene3D" id="3.30.70.1020">
    <property type="entry name" value="Trehalose-6-phosphate phosphatase related protein, domain 2"/>
    <property type="match status" value="1"/>
</dbReference>
<dbReference type="SUPFAM" id="SSF56784">
    <property type="entry name" value="HAD-like"/>
    <property type="match status" value="1"/>
</dbReference>
<comment type="similarity">
    <text evidence="3">Belongs to the trehalose phosphatase family.</text>
</comment>
<dbReference type="PANTHER" id="PTHR10788">
    <property type="entry name" value="TREHALOSE-6-PHOSPHATE SYNTHASE"/>
    <property type="match status" value="1"/>
</dbReference>
<dbReference type="EMBL" id="JACCJB010000022">
    <property type="protein sequence ID" value="KAF6218400.1"/>
    <property type="molecule type" value="Genomic_DNA"/>
</dbReference>
<accession>A0A8H6C7H6</accession>